<accession>A0ABS9H430</accession>
<sequence>MDSPVFLSVLFIYGVSASLQLLFITTIFFVFLQRNIQWWKHVFNFSLYAMMLMSASSAFTFIGGDQGPIETNNLMPYVVALTIYFGMNVSMIGVYFFLTIKKGLSDEIRGILMEGTSSYFITLVLSLVLSFLMEVQVYIGLLLFTTLGVLLSLAFRQYFNLYQKVSEKANRDQLTGLYNHGCFKELLEEKVQDAIDSHQPISMAIIDIDDFKKFNDTFGHLEGDKLLKNVGTLIQDSADQKDIVARYGGEEFVILMPNTSEDLAFKRLNTLRKKMNDTYYEGVEVFPYGCLSFSGGVFQYKEGTSADFLHKTDLAMYLAKRKGKNMISRLDEDSMYGDAIFCDEKLKLAKQQVDIFLTKDLMTYRHSNRVHDYANEFSKRIDLTKKEKQLLILGSLVHDIGKIEVPRELLTKAGKLSLDEWEMMKKHVTWGKDWVQSIKGFEDIIPLVELHHERFDGKGYPYGLKGYSIPKLARVLCILDSFDAMTTERPYQPTKTFQEAINELRRCSGTQFDPDLVEPFIEMIEECYMEEEVMV</sequence>
<organism evidence="4 5">
    <name type="scientific">Pseudalkalibacillus berkeleyi</name>
    <dbReference type="NCBI Taxonomy" id="1069813"/>
    <lineage>
        <taxon>Bacteria</taxon>
        <taxon>Bacillati</taxon>
        <taxon>Bacillota</taxon>
        <taxon>Bacilli</taxon>
        <taxon>Bacillales</taxon>
        <taxon>Fictibacillaceae</taxon>
        <taxon>Pseudalkalibacillus</taxon>
    </lineage>
</organism>
<dbReference type="SMART" id="SM00471">
    <property type="entry name" value="HDc"/>
    <property type="match status" value="1"/>
</dbReference>
<feature type="transmembrane region" description="Helical" evidence="1">
    <location>
        <begin position="42"/>
        <end position="62"/>
    </location>
</feature>
<dbReference type="SMART" id="SM00267">
    <property type="entry name" value="GGDEF"/>
    <property type="match status" value="1"/>
</dbReference>
<dbReference type="Gene3D" id="1.10.3210.10">
    <property type="entry name" value="Hypothetical protein af1432"/>
    <property type="match status" value="1"/>
</dbReference>
<dbReference type="RefSeq" id="WP_236337885.1">
    <property type="nucleotide sequence ID" value="NZ_JAKIJS010000001.1"/>
</dbReference>
<evidence type="ECO:0000256" key="1">
    <source>
        <dbReference type="SAM" id="Phobius"/>
    </source>
</evidence>
<dbReference type="PROSITE" id="PS50887">
    <property type="entry name" value="GGDEF"/>
    <property type="match status" value="1"/>
</dbReference>
<feature type="domain" description="GGDEF" evidence="2">
    <location>
        <begin position="199"/>
        <end position="332"/>
    </location>
</feature>
<comment type="caution">
    <text evidence="4">The sequence shown here is derived from an EMBL/GenBank/DDBJ whole genome shotgun (WGS) entry which is preliminary data.</text>
</comment>
<keyword evidence="5" id="KW-1185">Reference proteome</keyword>
<dbReference type="NCBIfam" id="TIGR00254">
    <property type="entry name" value="GGDEF"/>
    <property type="match status" value="1"/>
</dbReference>
<evidence type="ECO:0000259" key="2">
    <source>
        <dbReference type="PROSITE" id="PS50887"/>
    </source>
</evidence>
<dbReference type="InterPro" id="IPR003607">
    <property type="entry name" value="HD/PDEase_dom"/>
</dbReference>
<dbReference type="PROSITE" id="PS51832">
    <property type="entry name" value="HD_GYP"/>
    <property type="match status" value="1"/>
</dbReference>
<dbReference type="PANTHER" id="PTHR43155:SF2">
    <property type="entry name" value="CYCLIC DI-GMP PHOSPHODIESTERASE PA4108"/>
    <property type="match status" value="1"/>
</dbReference>
<dbReference type="Proteomes" id="UP001649381">
    <property type="component" value="Unassembled WGS sequence"/>
</dbReference>
<dbReference type="Gene3D" id="3.30.70.270">
    <property type="match status" value="1"/>
</dbReference>
<dbReference type="Pfam" id="PF13487">
    <property type="entry name" value="HD_5"/>
    <property type="match status" value="1"/>
</dbReference>
<keyword evidence="1" id="KW-0472">Membrane</keyword>
<feature type="transmembrane region" description="Helical" evidence="1">
    <location>
        <begin position="74"/>
        <end position="98"/>
    </location>
</feature>
<dbReference type="PANTHER" id="PTHR43155">
    <property type="entry name" value="CYCLIC DI-GMP PHOSPHODIESTERASE PA4108-RELATED"/>
    <property type="match status" value="1"/>
</dbReference>
<evidence type="ECO:0000313" key="5">
    <source>
        <dbReference type="Proteomes" id="UP001649381"/>
    </source>
</evidence>
<gene>
    <name evidence="4" type="ORF">L2716_13950</name>
</gene>
<dbReference type="InterPro" id="IPR000160">
    <property type="entry name" value="GGDEF_dom"/>
</dbReference>
<dbReference type="CDD" id="cd00077">
    <property type="entry name" value="HDc"/>
    <property type="match status" value="1"/>
</dbReference>
<dbReference type="InterPro" id="IPR029787">
    <property type="entry name" value="Nucleotide_cyclase"/>
</dbReference>
<keyword evidence="1" id="KW-1133">Transmembrane helix</keyword>
<dbReference type="SUPFAM" id="SSF55073">
    <property type="entry name" value="Nucleotide cyclase"/>
    <property type="match status" value="1"/>
</dbReference>
<evidence type="ECO:0000313" key="4">
    <source>
        <dbReference type="EMBL" id="MCF6138836.1"/>
    </source>
</evidence>
<dbReference type="InterPro" id="IPR037522">
    <property type="entry name" value="HD_GYP_dom"/>
</dbReference>
<keyword evidence="1" id="KW-0812">Transmembrane</keyword>
<dbReference type="EMBL" id="JAKIJS010000001">
    <property type="protein sequence ID" value="MCF6138836.1"/>
    <property type="molecule type" value="Genomic_DNA"/>
</dbReference>
<feature type="transmembrane region" description="Helical" evidence="1">
    <location>
        <begin position="6"/>
        <end position="30"/>
    </location>
</feature>
<evidence type="ECO:0000259" key="3">
    <source>
        <dbReference type="PROSITE" id="PS51832"/>
    </source>
</evidence>
<name>A0ABS9H430_9BACL</name>
<reference evidence="4 5" key="1">
    <citation type="submission" date="2022-01" db="EMBL/GenBank/DDBJ databases">
        <title>Alkalihalobacillus sp. EGI L200015, a novel bacterium isolated from a salt lake sediment.</title>
        <authorList>
            <person name="Gao L."/>
            <person name="Fang B.-Z."/>
            <person name="Li W.-J."/>
        </authorList>
    </citation>
    <scope>NUCLEOTIDE SEQUENCE [LARGE SCALE GENOMIC DNA]</scope>
    <source>
        <strain evidence="4 5">KCTC 12718</strain>
    </source>
</reference>
<dbReference type="CDD" id="cd01949">
    <property type="entry name" value="GGDEF"/>
    <property type="match status" value="1"/>
</dbReference>
<dbReference type="InterPro" id="IPR043128">
    <property type="entry name" value="Rev_trsase/Diguanyl_cyclase"/>
</dbReference>
<dbReference type="Pfam" id="PF00990">
    <property type="entry name" value="GGDEF"/>
    <property type="match status" value="1"/>
</dbReference>
<feature type="domain" description="HD-GYP" evidence="3">
    <location>
        <begin position="341"/>
        <end position="535"/>
    </location>
</feature>
<proteinExistence type="predicted"/>
<feature type="transmembrane region" description="Helical" evidence="1">
    <location>
        <begin position="137"/>
        <end position="155"/>
    </location>
</feature>
<dbReference type="SUPFAM" id="SSF109604">
    <property type="entry name" value="HD-domain/PDEase-like"/>
    <property type="match status" value="1"/>
</dbReference>
<feature type="transmembrane region" description="Helical" evidence="1">
    <location>
        <begin position="110"/>
        <end position="131"/>
    </location>
</feature>
<protein>
    <submittedName>
        <fullName evidence="4">Diguanylate cyclase</fullName>
    </submittedName>
</protein>